<proteinExistence type="predicted"/>
<name>A0A2U2B3C7_9BACT</name>
<accession>A0A2U2B3C7</accession>
<dbReference type="EMBL" id="QEWP01000033">
    <property type="protein sequence ID" value="PWD97554.1"/>
    <property type="molecule type" value="Genomic_DNA"/>
</dbReference>
<keyword evidence="2" id="KW-1185">Reference proteome</keyword>
<dbReference type="Proteomes" id="UP000244956">
    <property type="component" value="Unassembled WGS sequence"/>
</dbReference>
<evidence type="ECO:0000313" key="2">
    <source>
        <dbReference type="Proteomes" id="UP000244956"/>
    </source>
</evidence>
<protein>
    <submittedName>
        <fullName evidence="1">Uncharacterized protein</fullName>
    </submittedName>
</protein>
<sequence>MNRIEIRQNFHNLIDSIENENILFSFYELLKSRSQSEQGSLWNKLTFQEQEDLIKLADAANDPSNLIDHNEIKKKHTKWL</sequence>
<gene>
    <name evidence="1" type="ORF">DDZ16_20110</name>
</gene>
<dbReference type="OrthoDB" id="1123256at2"/>
<evidence type="ECO:0000313" key="1">
    <source>
        <dbReference type="EMBL" id="PWD97554.1"/>
    </source>
</evidence>
<reference evidence="1 2" key="1">
    <citation type="submission" date="2018-05" db="EMBL/GenBank/DDBJ databases">
        <title>Marinilabilia rubrum sp. nov., isolated from saltern sediment.</title>
        <authorList>
            <person name="Zhang R."/>
        </authorList>
    </citation>
    <scope>NUCLEOTIDE SEQUENCE [LARGE SCALE GENOMIC DNA]</scope>
    <source>
        <strain evidence="1 2">WTE16</strain>
    </source>
</reference>
<dbReference type="RefSeq" id="WP_109266275.1">
    <property type="nucleotide sequence ID" value="NZ_QEWP01000033.1"/>
</dbReference>
<comment type="caution">
    <text evidence="1">The sequence shown here is derived from an EMBL/GenBank/DDBJ whole genome shotgun (WGS) entry which is preliminary data.</text>
</comment>
<organism evidence="1 2">
    <name type="scientific">Marinilabilia rubra</name>
    <dbReference type="NCBI Taxonomy" id="2162893"/>
    <lineage>
        <taxon>Bacteria</taxon>
        <taxon>Pseudomonadati</taxon>
        <taxon>Bacteroidota</taxon>
        <taxon>Bacteroidia</taxon>
        <taxon>Marinilabiliales</taxon>
        <taxon>Marinilabiliaceae</taxon>
        <taxon>Marinilabilia</taxon>
    </lineage>
</organism>
<dbReference type="AlphaFoldDB" id="A0A2U2B3C7"/>